<keyword evidence="6" id="KW-0808">Transferase</keyword>
<comment type="caution">
    <text evidence="6">The sequence shown here is derived from an EMBL/GenBank/DDBJ whole genome shotgun (WGS) entry which is preliminary data.</text>
</comment>
<feature type="transmembrane region" description="Helical" evidence="4">
    <location>
        <begin position="129"/>
        <end position="147"/>
    </location>
</feature>
<accession>A0A4V3CTX9</accession>
<dbReference type="InterPro" id="IPR014265">
    <property type="entry name" value="XrtA/PrsK"/>
</dbReference>
<dbReference type="InterPro" id="IPR003594">
    <property type="entry name" value="HATPase_dom"/>
</dbReference>
<dbReference type="SUPFAM" id="SSF55874">
    <property type="entry name" value="ATPase domain of HSP90 chaperone/DNA topoisomerase II/histidine kinase"/>
    <property type="match status" value="1"/>
</dbReference>
<evidence type="ECO:0000256" key="3">
    <source>
        <dbReference type="ARBA" id="ARBA00022553"/>
    </source>
</evidence>
<dbReference type="Gene3D" id="3.30.450.40">
    <property type="match status" value="1"/>
</dbReference>
<sequence>MAFAAGIVAGSIWAWSGFAMQYWQGAWLPVLNEFSDLLRYACWFAFVLALLSPQGFRASGKGGKLLLLCAALLLGLCVAVLLGKELGLLRSPGLDRMGLYALLALPVFGLILIEQLFRNVSDDSRWNAKPVCFGLGFAFVFDLYFYSQAMMFGRFDADAVSIRGGIHALSVPLLYVASKRHADWIGKLQVSRAAAFHSATLLLAGVYLLFVSGVGYYVRFTGGDWGRALQLGLLFIALVTLAMIVFSGAMRAKLRVFVGKHFFSYRYDYREEWLRFTSMLSVKSSPQEVGGLVVRGLANFVESPGGCLWTRGAGRTELTQTAQWNLPSSIESTPADSGFVKFLESREWIVDLDEHRASPDAEKQFEVPAWLLSNPQYWLVVPLIVGEELMGLAVLAKARTSIEVNWEVRDLLKTASRQAASYLAQMHATEALLEARKFDAFNRMSAFVVHDLKNIVTQLSLMMRNAKRLHGNPEFQQDMLATVENSLEKMRQLMLQLREGERPPGGVSGVDLAPIVHRLAQVAQSRGRVLDLQVVERVVTRGHDERVERVLGHVVQNAFDATAAEGRVWLRLDRSGGQARVEVGDTGQGMSRDFIRDRLFKPFQTTKSNGMGIGAYESFQYLRELGGSISVDSELNQGTVVTILLPLFEAFQDSDLSMLSEH</sequence>
<dbReference type="SMART" id="SM00387">
    <property type="entry name" value="HATPase_c"/>
    <property type="match status" value="1"/>
</dbReference>
<keyword evidence="4" id="KW-0812">Transmembrane</keyword>
<dbReference type="InterPro" id="IPR036890">
    <property type="entry name" value="HATPase_C_sf"/>
</dbReference>
<dbReference type="InterPro" id="IPR005467">
    <property type="entry name" value="His_kinase_dom"/>
</dbReference>
<reference evidence="6 7" key="1">
    <citation type="submission" date="2019-03" db="EMBL/GenBank/DDBJ databases">
        <title>Genomic Encyclopedia of Type Strains, Phase IV (KMG-IV): sequencing the most valuable type-strain genomes for metagenomic binning, comparative biology and taxonomic classification.</title>
        <authorList>
            <person name="Goeker M."/>
        </authorList>
    </citation>
    <scope>NUCLEOTIDE SEQUENCE [LARGE SCALE GENOMIC DNA]</scope>
    <source>
        <strain evidence="6 7">DSM 16998</strain>
    </source>
</reference>
<dbReference type="Gene3D" id="1.10.287.130">
    <property type="match status" value="1"/>
</dbReference>
<dbReference type="InterPro" id="IPR004358">
    <property type="entry name" value="Sig_transdc_His_kin-like_C"/>
</dbReference>
<organism evidence="6 7">
    <name type="scientific">Roseateles toxinivorans</name>
    <dbReference type="NCBI Taxonomy" id="270368"/>
    <lineage>
        <taxon>Bacteria</taxon>
        <taxon>Pseudomonadati</taxon>
        <taxon>Pseudomonadota</taxon>
        <taxon>Betaproteobacteria</taxon>
        <taxon>Burkholderiales</taxon>
        <taxon>Sphaerotilaceae</taxon>
        <taxon>Roseateles</taxon>
    </lineage>
</organism>
<keyword evidence="7" id="KW-1185">Reference proteome</keyword>
<feature type="transmembrane region" description="Helical" evidence="4">
    <location>
        <begin position="97"/>
        <end position="117"/>
    </location>
</feature>
<dbReference type="PANTHER" id="PTHR43547:SF2">
    <property type="entry name" value="HYBRID SIGNAL TRANSDUCTION HISTIDINE KINASE C"/>
    <property type="match status" value="1"/>
</dbReference>
<evidence type="ECO:0000256" key="4">
    <source>
        <dbReference type="SAM" id="Phobius"/>
    </source>
</evidence>
<dbReference type="Proteomes" id="UP000295361">
    <property type="component" value="Unassembled WGS sequence"/>
</dbReference>
<evidence type="ECO:0000313" key="7">
    <source>
        <dbReference type="Proteomes" id="UP000295361"/>
    </source>
</evidence>
<dbReference type="CDD" id="cd00082">
    <property type="entry name" value="HisKA"/>
    <property type="match status" value="1"/>
</dbReference>
<gene>
    <name evidence="6" type="ORF">DES47_101651</name>
</gene>
<feature type="transmembrane region" description="Helical" evidence="4">
    <location>
        <begin position="65"/>
        <end position="82"/>
    </location>
</feature>
<dbReference type="SUPFAM" id="SSF47384">
    <property type="entry name" value="Homodimeric domain of signal transducing histidine kinase"/>
    <property type="match status" value="1"/>
</dbReference>
<keyword evidence="4" id="KW-1133">Transmembrane helix</keyword>
<dbReference type="SUPFAM" id="SSF55781">
    <property type="entry name" value="GAF domain-like"/>
    <property type="match status" value="1"/>
</dbReference>
<dbReference type="InterPro" id="IPR029016">
    <property type="entry name" value="GAF-like_dom_sf"/>
</dbReference>
<proteinExistence type="predicted"/>
<dbReference type="InterPro" id="IPR036097">
    <property type="entry name" value="HisK_dim/P_sf"/>
</dbReference>
<protein>
    <recommendedName>
        <fullName evidence="2">histidine kinase</fullName>
        <ecNumber evidence="2">2.7.13.3</ecNumber>
    </recommendedName>
</protein>
<feature type="transmembrane region" description="Helical" evidence="4">
    <location>
        <begin position="37"/>
        <end position="53"/>
    </location>
</feature>
<dbReference type="GO" id="GO:0000155">
    <property type="term" value="F:phosphorelay sensor kinase activity"/>
    <property type="evidence" value="ECO:0007669"/>
    <property type="project" value="InterPro"/>
</dbReference>
<dbReference type="PROSITE" id="PS50109">
    <property type="entry name" value="HIS_KIN"/>
    <property type="match status" value="1"/>
</dbReference>
<name>A0A4V3CTX9_9BURK</name>
<keyword evidence="3" id="KW-0597">Phosphoprotein</keyword>
<evidence type="ECO:0000256" key="2">
    <source>
        <dbReference type="ARBA" id="ARBA00012438"/>
    </source>
</evidence>
<dbReference type="AlphaFoldDB" id="A0A4V3CTX9"/>
<dbReference type="NCBIfam" id="TIGR02916">
    <property type="entry name" value="PEP_his_kin"/>
    <property type="match status" value="1"/>
</dbReference>
<evidence type="ECO:0000259" key="5">
    <source>
        <dbReference type="PROSITE" id="PS50109"/>
    </source>
</evidence>
<keyword evidence="4" id="KW-0472">Membrane</keyword>
<keyword evidence="6" id="KW-0418">Kinase</keyword>
<evidence type="ECO:0000256" key="1">
    <source>
        <dbReference type="ARBA" id="ARBA00000085"/>
    </source>
</evidence>
<dbReference type="Pfam" id="PF01590">
    <property type="entry name" value="GAF"/>
    <property type="match status" value="1"/>
</dbReference>
<dbReference type="InParanoid" id="A0A4V3CTX9"/>
<feature type="transmembrane region" description="Helical" evidence="4">
    <location>
        <begin position="230"/>
        <end position="250"/>
    </location>
</feature>
<dbReference type="SMART" id="SM00388">
    <property type="entry name" value="HisKA"/>
    <property type="match status" value="1"/>
</dbReference>
<evidence type="ECO:0000313" key="6">
    <source>
        <dbReference type="EMBL" id="TDP74588.1"/>
    </source>
</evidence>
<comment type="catalytic activity">
    <reaction evidence="1">
        <text>ATP + protein L-histidine = ADP + protein N-phospho-L-histidine.</text>
        <dbReference type="EC" id="2.7.13.3"/>
    </reaction>
</comment>
<dbReference type="Pfam" id="PF02518">
    <property type="entry name" value="HATPase_c"/>
    <property type="match status" value="1"/>
</dbReference>
<dbReference type="EC" id="2.7.13.3" evidence="2"/>
<dbReference type="EMBL" id="SNXS01000001">
    <property type="protein sequence ID" value="TDP74588.1"/>
    <property type="molecule type" value="Genomic_DNA"/>
</dbReference>
<dbReference type="InterPro" id="IPR003661">
    <property type="entry name" value="HisK_dim/P_dom"/>
</dbReference>
<feature type="domain" description="Histidine kinase" evidence="5">
    <location>
        <begin position="447"/>
        <end position="649"/>
    </location>
</feature>
<dbReference type="PRINTS" id="PR00344">
    <property type="entry name" value="BCTRLSENSOR"/>
</dbReference>
<dbReference type="PANTHER" id="PTHR43547">
    <property type="entry name" value="TWO-COMPONENT HISTIDINE KINASE"/>
    <property type="match status" value="1"/>
</dbReference>
<feature type="transmembrane region" description="Helical" evidence="4">
    <location>
        <begin position="199"/>
        <end position="218"/>
    </location>
</feature>
<dbReference type="InterPro" id="IPR003018">
    <property type="entry name" value="GAF"/>
</dbReference>
<dbReference type="Gene3D" id="3.30.565.10">
    <property type="entry name" value="Histidine kinase-like ATPase, C-terminal domain"/>
    <property type="match status" value="1"/>
</dbReference>